<dbReference type="Proteomes" id="UP000236584">
    <property type="component" value="Chromosome"/>
</dbReference>
<evidence type="ECO:0000259" key="1">
    <source>
        <dbReference type="Pfam" id="PF09414"/>
    </source>
</evidence>
<dbReference type="Gene3D" id="3.30.470.30">
    <property type="entry name" value="DNA ligase/mRNA capping enzyme"/>
    <property type="match status" value="1"/>
</dbReference>
<dbReference type="InterPro" id="IPR041596">
    <property type="entry name" value="Lig_Pab1020_C"/>
</dbReference>
<dbReference type="InterPro" id="IPR001072">
    <property type="entry name" value="RNA_ligase_Pab1020"/>
</dbReference>
<dbReference type="CDD" id="cd07894">
    <property type="entry name" value="Adenylation_RNA_ligase"/>
    <property type="match status" value="1"/>
</dbReference>
<dbReference type="GO" id="GO:0016874">
    <property type="term" value="F:ligase activity"/>
    <property type="evidence" value="ECO:0007669"/>
    <property type="project" value="UniProtKB-KW"/>
</dbReference>
<keyword evidence="4" id="KW-1185">Reference proteome</keyword>
<dbReference type="Gene3D" id="3.30.1490.70">
    <property type="match status" value="1"/>
</dbReference>
<sequence>MDEREYFQRLESTAETPSDLFEHFETRTHAGWTYHALPSAHHDIERGTVIIPDADVVVRGYPSVPRVLVLDPGIESVFGEEAVAVEEKLDGFNVRIADLPGEASESLAFTRGGYVCPYTTGRARDRLDLSAFFADHPEKALCAELVGPETPYTSHDYDDVDSHEFRVFDVRDRASGDPLSVERRRDLCARYGFEQPRLFGRYEPSDAVEAVRKRIDRLDDAEREGVVLKSTDGTAMVKYTTESQHHAELAYAFSLPFDYGRDFVFSRVVREAFQAAEFDDSSERLRERAHSLGESILLPMVETIDDVSAGEAVGERQTVRGPSDEVDALFDHLREQSLTLDVESDRRENGERVVEFLKVSEATHDRIQYYLGGGTRDE</sequence>
<dbReference type="SUPFAM" id="SSF56091">
    <property type="entry name" value="DNA ligase/mRNA capping enzyme, catalytic domain"/>
    <property type="match status" value="1"/>
</dbReference>
<reference evidence="3 4" key="1">
    <citation type="submission" date="2018-01" db="EMBL/GenBank/DDBJ databases">
        <title>Complete genome sequence of Salinigranum rubrum GX10T, an extremely halophilic archaeon isolated from a marine solar saltern.</title>
        <authorList>
            <person name="Han S."/>
        </authorList>
    </citation>
    <scope>NUCLEOTIDE SEQUENCE [LARGE SCALE GENOMIC DNA]</scope>
    <source>
        <strain evidence="3 4">GX10</strain>
    </source>
</reference>
<dbReference type="EMBL" id="CP026309">
    <property type="protein sequence ID" value="AUV80869.1"/>
    <property type="molecule type" value="Genomic_DNA"/>
</dbReference>
<organism evidence="3 4">
    <name type="scientific">Salinigranum rubrum</name>
    <dbReference type="NCBI Taxonomy" id="755307"/>
    <lineage>
        <taxon>Archaea</taxon>
        <taxon>Methanobacteriati</taxon>
        <taxon>Methanobacteriota</taxon>
        <taxon>Stenosarchaea group</taxon>
        <taxon>Halobacteria</taxon>
        <taxon>Halobacteriales</taxon>
        <taxon>Haloferacaceae</taxon>
        <taxon>Salinigranum</taxon>
    </lineage>
</organism>
<accession>A0A2I8VII2</accession>
<dbReference type="GeneID" id="35591159"/>
<gene>
    <name evidence="3" type="ORF">C2R22_03680</name>
</gene>
<dbReference type="Gene3D" id="3.30.70.2160">
    <property type="match status" value="1"/>
</dbReference>
<evidence type="ECO:0000313" key="4">
    <source>
        <dbReference type="Proteomes" id="UP000236584"/>
    </source>
</evidence>
<dbReference type="OrthoDB" id="14524at2157"/>
<dbReference type="AlphaFoldDB" id="A0A2I8VII2"/>
<evidence type="ECO:0000259" key="2">
    <source>
        <dbReference type="Pfam" id="PF18330"/>
    </source>
</evidence>
<dbReference type="Pfam" id="PF09414">
    <property type="entry name" value="RNA_ligase"/>
    <property type="match status" value="1"/>
</dbReference>
<dbReference type="RefSeq" id="WP_103424556.1">
    <property type="nucleotide sequence ID" value="NZ_CP026309.1"/>
</dbReference>
<dbReference type="KEGG" id="srub:C2R22_03680"/>
<dbReference type="Pfam" id="PF18330">
    <property type="entry name" value="Lig_C"/>
    <property type="match status" value="1"/>
</dbReference>
<proteinExistence type="predicted"/>
<protein>
    <submittedName>
        <fullName evidence="3">RNA ligase</fullName>
    </submittedName>
</protein>
<dbReference type="InterPro" id="IPR021122">
    <property type="entry name" value="RNA_ligase_dom_REL/Rnl2"/>
</dbReference>
<dbReference type="NCBIfam" id="TIGR01209">
    <property type="entry name" value="RNA ligase"/>
    <property type="match status" value="1"/>
</dbReference>
<evidence type="ECO:0000313" key="3">
    <source>
        <dbReference type="EMBL" id="AUV80869.1"/>
    </source>
</evidence>
<dbReference type="PRINTS" id="PR01048">
    <property type="entry name" value="Y414FAMILY"/>
</dbReference>
<feature type="domain" description="RNA ligase" evidence="1">
    <location>
        <begin position="82"/>
        <end position="240"/>
    </location>
</feature>
<name>A0A2I8VII2_9EURY</name>
<feature type="domain" description="RNA ligase Pab1020 C-terminal" evidence="2">
    <location>
        <begin position="251"/>
        <end position="374"/>
    </location>
</feature>
<keyword evidence="3" id="KW-0436">Ligase</keyword>